<keyword evidence="5" id="KW-0813">Transport</keyword>
<evidence type="ECO:0000256" key="4">
    <source>
        <dbReference type="PROSITE-ProRule" id="PRU00282"/>
    </source>
</evidence>
<dbReference type="SUPFAM" id="SSF103506">
    <property type="entry name" value="Mitochondrial carrier"/>
    <property type="match status" value="1"/>
</dbReference>
<reference evidence="6 7" key="1">
    <citation type="journal article" date="2018" name="Mol. Biol. Evol.">
        <title>Analysis of the draft genome of the red seaweed Gracilariopsis chorda provides insights into genome size evolution in Rhodophyta.</title>
        <authorList>
            <person name="Lee J."/>
            <person name="Yang E.C."/>
            <person name="Graf L."/>
            <person name="Yang J.H."/>
            <person name="Qiu H."/>
            <person name="Zel Zion U."/>
            <person name="Chan C.X."/>
            <person name="Stephens T.G."/>
            <person name="Weber A.P.M."/>
            <person name="Boo G.H."/>
            <person name="Boo S.M."/>
            <person name="Kim K.M."/>
            <person name="Shin Y."/>
            <person name="Jung M."/>
            <person name="Lee S.J."/>
            <person name="Yim H.S."/>
            <person name="Lee J.H."/>
            <person name="Bhattacharya D."/>
            <person name="Yoon H.S."/>
        </authorList>
    </citation>
    <scope>NUCLEOTIDE SEQUENCE [LARGE SCALE GENOMIC DNA]</scope>
    <source>
        <strain evidence="6 7">SKKU-2015</strain>
        <tissue evidence="6">Whole body</tissue>
    </source>
</reference>
<accession>A0A2V3ILH3</accession>
<dbReference type="PANTHER" id="PTHR47567">
    <property type="entry name" value="MITOCHONDRIAL SUBSTRATE/SOLUTE CARRIER"/>
    <property type="match status" value="1"/>
</dbReference>
<keyword evidence="7" id="KW-1185">Reference proteome</keyword>
<comment type="caution">
    <text evidence="6">The sequence shown here is derived from an EMBL/GenBank/DDBJ whole genome shotgun (WGS) entry which is preliminary data.</text>
</comment>
<comment type="similarity">
    <text evidence="5">Belongs to the mitochondrial carrier (TC 2.A.29) family.</text>
</comment>
<dbReference type="EMBL" id="NBIV01000145">
    <property type="protein sequence ID" value="PXF42931.1"/>
    <property type="molecule type" value="Genomic_DNA"/>
</dbReference>
<dbReference type="Proteomes" id="UP000247409">
    <property type="component" value="Unassembled WGS sequence"/>
</dbReference>
<dbReference type="STRING" id="448386.A0A2V3ILH3"/>
<proteinExistence type="inferred from homology"/>
<dbReference type="GO" id="GO:0016020">
    <property type="term" value="C:membrane"/>
    <property type="evidence" value="ECO:0007669"/>
    <property type="project" value="UniProtKB-SubCell"/>
</dbReference>
<dbReference type="Gene3D" id="1.50.40.10">
    <property type="entry name" value="Mitochondrial carrier domain"/>
    <property type="match status" value="1"/>
</dbReference>
<dbReference type="AlphaFoldDB" id="A0A2V3ILH3"/>
<dbReference type="InterPro" id="IPR023395">
    <property type="entry name" value="MCP_dom_sf"/>
</dbReference>
<keyword evidence="2 4" id="KW-0812">Transmembrane</keyword>
<evidence type="ECO:0000313" key="6">
    <source>
        <dbReference type="EMBL" id="PXF42931.1"/>
    </source>
</evidence>
<evidence type="ECO:0000256" key="1">
    <source>
        <dbReference type="ARBA" id="ARBA00004141"/>
    </source>
</evidence>
<dbReference type="OrthoDB" id="409948at2759"/>
<evidence type="ECO:0000256" key="2">
    <source>
        <dbReference type="ARBA" id="ARBA00022692"/>
    </source>
</evidence>
<sequence>MAACKTTAVDASVQPLRSRVLPSLSALKAGMPGAAAAACQAASFMWLSTTAAFQYRSGFTTLQALRTLYAQGGVARFYSGVLPTVLHITLCRFGDTTANNVALTLAPFDSLPLNTLCASFAGGAWRASLLPLETLRSNMQVRGPAGFMLVLDRFRSSGFRGLYRGSAASFSAGVVGHFPFFFTVNVVSQAVPLTEDASILAKIGRNGGMGFLAAMSADVFTNGFKVVATNKQTCDKGLSYYEVARKIMRRDGVFSIVTRGLKTRLLANGLQGATFVLLWKEIESRMSFERI</sequence>
<keyword evidence="3 4" id="KW-0472">Membrane</keyword>
<comment type="subcellular location">
    <subcellularLocation>
        <location evidence="1">Membrane</location>
        <topology evidence="1">Multi-pass membrane protein</topology>
    </subcellularLocation>
</comment>
<dbReference type="PROSITE" id="PS50920">
    <property type="entry name" value="SOLCAR"/>
    <property type="match status" value="1"/>
</dbReference>
<feature type="repeat" description="Solcar" evidence="4">
    <location>
        <begin position="109"/>
        <end position="190"/>
    </location>
</feature>
<name>A0A2V3ILH3_9FLOR</name>
<gene>
    <name evidence="6" type="ORF">BWQ96_07378</name>
</gene>
<evidence type="ECO:0000313" key="7">
    <source>
        <dbReference type="Proteomes" id="UP000247409"/>
    </source>
</evidence>
<organism evidence="6 7">
    <name type="scientific">Gracilariopsis chorda</name>
    <dbReference type="NCBI Taxonomy" id="448386"/>
    <lineage>
        <taxon>Eukaryota</taxon>
        <taxon>Rhodophyta</taxon>
        <taxon>Florideophyceae</taxon>
        <taxon>Rhodymeniophycidae</taxon>
        <taxon>Gracilariales</taxon>
        <taxon>Gracilariaceae</taxon>
        <taxon>Gracilariopsis</taxon>
    </lineage>
</organism>
<evidence type="ECO:0000256" key="3">
    <source>
        <dbReference type="ARBA" id="ARBA00023136"/>
    </source>
</evidence>
<dbReference type="PANTHER" id="PTHR47567:SF1">
    <property type="entry name" value="NAD-DEPENDENT EPIMERASE_DEHYDRATASE DOMAIN-CONTAINING PROTEIN"/>
    <property type="match status" value="1"/>
</dbReference>
<dbReference type="Pfam" id="PF00153">
    <property type="entry name" value="Mito_carr"/>
    <property type="match status" value="1"/>
</dbReference>
<dbReference type="InterPro" id="IPR018108">
    <property type="entry name" value="MCP_transmembrane"/>
</dbReference>
<evidence type="ECO:0000256" key="5">
    <source>
        <dbReference type="RuleBase" id="RU000488"/>
    </source>
</evidence>
<protein>
    <submittedName>
        <fullName evidence="6">Uncharacterized protein</fullName>
    </submittedName>
</protein>